<gene>
    <name evidence="13" type="ORF">FHX73_111104</name>
</gene>
<feature type="transmembrane region" description="Helical" evidence="12">
    <location>
        <begin position="42"/>
        <end position="62"/>
    </location>
</feature>
<feature type="transmembrane region" description="Helical" evidence="12">
    <location>
        <begin position="82"/>
        <end position="103"/>
    </location>
</feature>
<evidence type="ECO:0000256" key="6">
    <source>
        <dbReference type="ARBA" id="ARBA00022989"/>
    </source>
</evidence>
<dbReference type="AlphaFoldDB" id="A0A561UD75"/>
<dbReference type="PROSITE" id="PS00379">
    <property type="entry name" value="CDP_ALCOHOL_P_TRANSF"/>
    <property type="match status" value="1"/>
</dbReference>
<evidence type="ECO:0000256" key="1">
    <source>
        <dbReference type="ARBA" id="ARBA00004141"/>
    </source>
</evidence>
<evidence type="ECO:0000256" key="8">
    <source>
        <dbReference type="ARBA" id="ARBA00023136"/>
    </source>
</evidence>
<keyword evidence="6 12" id="KW-1133">Transmembrane helix</keyword>
<keyword evidence="4 11" id="KW-0808">Transferase</keyword>
<evidence type="ECO:0000256" key="3">
    <source>
        <dbReference type="ARBA" id="ARBA00022516"/>
    </source>
</evidence>
<protein>
    <submittedName>
        <fullName evidence="13">CDP-diacylglycerol--serine O-phosphatidyltransferase</fullName>
    </submittedName>
</protein>
<name>A0A561UD75_9ACTN</name>
<feature type="transmembrane region" description="Helical" evidence="12">
    <location>
        <begin position="256"/>
        <end position="277"/>
    </location>
</feature>
<comment type="similarity">
    <text evidence="2 11">Belongs to the CDP-alcohol phosphatidyltransferase class-I family.</text>
</comment>
<evidence type="ECO:0000256" key="9">
    <source>
        <dbReference type="ARBA" id="ARBA00023209"/>
    </source>
</evidence>
<dbReference type="InterPro" id="IPR050324">
    <property type="entry name" value="CDP-alcohol_PTase-I"/>
</dbReference>
<dbReference type="InterPro" id="IPR043130">
    <property type="entry name" value="CDP-OH_PTrfase_TM_dom"/>
</dbReference>
<keyword evidence="7" id="KW-0443">Lipid metabolism</keyword>
<dbReference type="GO" id="GO:0016780">
    <property type="term" value="F:phosphotransferase activity, for other substituted phosphate groups"/>
    <property type="evidence" value="ECO:0007669"/>
    <property type="project" value="InterPro"/>
</dbReference>
<keyword evidence="5 12" id="KW-0812">Transmembrane</keyword>
<comment type="subcellular location">
    <subcellularLocation>
        <location evidence="1">Membrane</location>
        <topology evidence="1">Multi-pass membrane protein</topology>
    </subcellularLocation>
</comment>
<evidence type="ECO:0000256" key="5">
    <source>
        <dbReference type="ARBA" id="ARBA00022692"/>
    </source>
</evidence>
<accession>A0A561UD75</accession>
<reference evidence="13 14" key="1">
    <citation type="submission" date="2019-06" db="EMBL/GenBank/DDBJ databases">
        <title>Sequencing the genomes of 1000 actinobacteria strains.</title>
        <authorList>
            <person name="Klenk H.-P."/>
        </authorList>
    </citation>
    <scope>NUCLEOTIDE SEQUENCE [LARGE SCALE GENOMIC DNA]</scope>
    <source>
        <strain evidence="13 14">DSM 44826</strain>
    </source>
</reference>
<dbReference type="RefSeq" id="WP_425461362.1">
    <property type="nucleotide sequence ID" value="NZ_BAAAMZ010000008.1"/>
</dbReference>
<dbReference type="Pfam" id="PF01066">
    <property type="entry name" value="CDP-OH_P_transf"/>
    <property type="match status" value="1"/>
</dbReference>
<evidence type="ECO:0000256" key="2">
    <source>
        <dbReference type="ARBA" id="ARBA00010441"/>
    </source>
</evidence>
<evidence type="ECO:0000313" key="13">
    <source>
        <dbReference type="EMBL" id="TWF97324.1"/>
    </source>
</evidence>
<dbReference type="PANTHER" id="PTHR14269">
    <property type="entry name" value="CDP-DIACYLGLYCEROL--GLYCEROL-3-PHOSPHATE 3-PHOSPHATIDYLTRANSFERASE-RELATED"/>
    <property type="match status" value="1"/>
</dbReference>
<evidence type="ECO:0000256" key="10">
    <source>
        <dbReference type="ARBA" id="ARBA00023264"/>
    </source>
</evidence>
<keyword evidence="9" id="KW-0594">Phospholipid biosynthesis</keyword>
<feature type="transmembrane region" description="Helical" evidence="12">
    <location>
        <begin position="123"/>
        <end position="143"/>
    </location>
</feature>
<keyword evidence="3" id="KW-0444">Lipid biosynthesis</keyword>
<feature type="transmembrane region" description="Helical" evidence="12">
    <location>
        <begin position="227"/>
        <end position="250"/>
    </location>
</feature>
<dbReference type="InterPro" id="IPR000462">
    <property type="entry name" value="CDP-OH_P_trans"/>
</dbReference>
<dbReference type="Gene3D" id="1.20.120.1760">
    <property type="match status" value="1"/>
</dbReference>
<keyword evidence="8 12" id="KW-0472">Membrane</keyword>
<dbReference type="GO" id="GO:0008654">
    <property type="term" value="P:phospholipid biosynthetic process"/>
    <property type="evidence" value="ECO:0007669"/>
    <property type="project" value="UniProtKB-KW"/>
</dbReference>
<comment type="caution">
    <text evidence="13">The sequence shown here is derived from an EMBL/GenBank/DDBJ whole genome shotgun (WGS) entry which is preliminary data.</text>
</comment>
<evidence type="ECO:0000256" key="4">
    <source>
        <dbReference type="ARBA" id="ARBA00022679"/>
    </source>
</evidence>
<feature type="transmembrane region" description="Helical" evidence="12">
    <location>
        <begin position="202"/>
        <end position="220"/>
    </location>
</feature>
<dbReference type="InterPro" id="IPR048254">
    <property type="entry name" value="CDP_ALCOHOL_P_TRANSF_CS"/>
</dbReference>
<dbReference type="Proteomes" id="UP000317940">
    <property type="component" value="Unassembled WGS sequence"/>
</dbReference>
<keyword evidence="14" id="KW-1185">Reference proteome</keyword>
<sequence length="298" mass="31264">MTVTDPETLVGLGDDDDSEETELRRRRWARDRELRAPRPPQALSTADFLTLGNAVCGFLAIYSVTTNMLIPHITGNGGGGGVVRHGAATAVTLLLLGAMCDLFDGLVARKLRSSALGAELDNLADLISFGIAPAYFVAVWGIVSPGTNQGLSAFIALTVLLAVVLRLARFSAVKMRPGVFQGMPCPMGAMTVIAIVLLDPPFLAGLLAIFGVAYLMVSQVEYPKPQGLLATATLGWIVVSIGCLAAWAAGLPGGDVLMHIGAFAQIALAATAPMLVIRRKVGQKVGDVRARRASARDC</sequence>
<evidence type="ECO:0000256" key="7">
    <source>
        <dbReference type="ARBA" id="ARBA00023098"/>
    </source>
</evidence>
<evidence type="ECO:0000256" key="11">
    <source>
        <dbReference type="RuleBase" id="RU003750"/>
    </source>
</evidence>
<organism evidence="13 14">
    <name type="scientific">Kitasatospora viridis</name>
    <dbReference type="NCBI Taxonomy" id="281105"/>
    <lineage>
        <taxon>Bacteria</taxon>
        <taxon>Bacillati</taxon>
        <taxon>Actinomycetota</taxon>
        <taxon>Actinomycetes</taxon>
        <taxon>Kitasatosporales</taxon>
        <taxon>Streptomycetaceae</taxon>
        <taxon>Kitasatospora</taxon>
    </lineage>
</organism>
<dbReference type="PANTHER" id="PTHR14269:SF61">
    <property type="entry name" value="CDP-DIACYLGLYCEROL--SERINE O-PHOSPHATIDYLTRANSFERASE"/>
    <property type="match status" value="1"/>
</dbReference>
<evidence type="ECO:0000256" key="12">
    <source>
        <dbReference type="SAM" id="Phobius"/>
    </source>
</evidence>
<keyword evidence="10" id="KW-1208">Phospholipid metabolism</keyword>
<evidence type="ECO:0000313" key="14">
    <source>
        <dbReference type="Proteomes" id="UP000317940"/>
    </source>
</evidence>
<dbReference type="GO" id="GO:0016020">
    <property type="term" value="C:membrane"/>
    <property type="evidence" value="ECO:0007669"/>
    <property type="project" value="UniProtKB-SubCell"/>
</dbReference>
<proteinExistence type="inferred from homology"/>
<dbReference type="EMBL" id="VIWT01000001">
    <property type="protein sequence ID" value="TWF97324.1"/>
    <property type="molecule type" value="Genomic_DNA"/>
</dbReference>
<feature type="transmembrane region" description="Helical" evidence="12">
    <location>
        <begin position="149"/>
        <end position="167"/>
    </location>
</feature>